<evidence type="ECO:0000256" key="4">
    <source>
        <dbReference type="ARBA" id="ARBA00022695"/>
    </source>
</evidence>
<sequence length="168" mass="19159">MTKKSINSEGPISPDEFKAIKLTVASPEDVLDWSYGEVLNSETINYRTQRPERDGLFDERIFGPIKDFECYCGKYKGIRYKGVKCDKCGVEVVSSKVRRRRMGHIKLATPCSHLWFVRGVSSVMANILGITFSDLEKVLYFGAFVITEVNGKLVKETQAALDREFQRY</sequence>
<comment type="catalytic activity">
    <reaction evidence="6">
        <text>RNA(n) + a ribonucleoside 5'-triphosphate = RNA(n+1) + diphosphate</text>
        <dbReference type="Rhea" id="RHEA:21248"/>
        <dbReference type="Rhea" id="RHEA-COMP:14527"/>
        <dbReference type="Rhea" id="RHEA-COMP:17342"/>
        <dbReference type="ChEBI" id="CHEBI:33019"/>
        <dbReference type="ChEBI" id="CHEBI:61557"/>
        <dbReference type="ChEBI" id="CHEBI:140395"/>
        <dbReference type="EC" id="2.7.7.6"/>
    </reaction>
</comment>
<evidence type="ECO:0000256" key="1">
    <source>
        <dbReference type="ARBA" id="ARBA00012418"/>
    </source>
</evidence>
<keyword evidence="4" id="KW-0548">Nucleotidyltransferase</keyword>
<dbReference type="EC" id="2.7.7.6" evidence="1"/>
<evidence type="ECO:0000313" key="8">
    <source>
        <dbReference type="EMBL" id="GAG74694.1"/>
    </source>
</evidence>
<evidence type="ECO:0000256" key="2">
    <source>
        <dbReference type="ARBA" id="ARBA00022478"/>
    </source>
</evidence>
<evidence type="ECO:0000256" key="5">
    <source>
        <dbReference type="ARBA" id="ARBA00023163"/>
    </source>
</evidence>
<dbReference type="GO" id="GO:0003677">
    <property type="term" value="F:DNA binding"/>
    <property type="evidence" value="ECO:0007669"/>
    <property type="project" value="InterPro"/>
</dbReference>
<dbReference type="InterPro" id="IPR007080">
    <property type="entry name" value="RNA_pol_Rpb1_1"/>
</dbReference>
<dbReference type="EMBL" id="BART01018311">
    <property type="protein sequence ID" value="GAG74694.1"/>
    <property type="molecule type" value="Genomic_DNA"/>
</dbReference>
<comment type="caution">
    <text evidence="8">The sequence shown here is derived from an EMBL/GenBank/DDBJ whole genome shotgun (WGS) entry which is preliminary data.</text>
</comment>
<gene>
    <name evidence="8" type="ORF">S01H4_34585</name>
</gene>
<dbReference type="GO" id="GO:0006351">
    <property type="term" value="P:DNA-templated transcription"/>
    <property type="evidence" value="ECO:0007669"/>
    <property type="project" value="InterPro"/>
</dbReference>
<name>X0ZYP5_9ZZZZ</name>
<dbReference type="GO" id="GO:0003899">
    <property type="term" value="F:DNA-directed RNA polymerase activity"/>
    <property type="evidence" value="ECO:0007669"/>
    <property type="project" value="UniProtKB-EC"/>
</dbReference>
<dbReference type="AlphaFoldDB" id="X0ZYP5"/>
<dbReference type="SUPFAM" id="SSF64484">
    <property type="entry name" value="beta and beta-prime subunits of DNA dependent RNA-polymerase"/>
    <property type="match status" value="1"/>
</dbReference>
<dbReference type="InterPro" id="IPR045867">
    <property type="entry name" value="DNA-dir_RpoC_beta_prime"/>
</dbReference>
<organism evidence="8">
    <name type="scientific">marine sediment metagenome</name>
    <dbReference type="NCBI Taxonomy" id="412755"/>
    <lineage>
        <taxon>unclassified sequences</taxon>
        <taxon>metagenomes</taxon>
        <taxon>ecological metagenomes</taxon>
    </lineage>
</organism>
<protein>
    <recommendedName>
        <fullName evidence="1">DNA-directed RNA polymerase</fullName>
        <ecNumber evidence="1">2.7.7.6</ecNumber>
    </recommendedName>
</protein>
<keyword evidence="2" id="KW-0240">DNA-directed RNA polymerase</keyword>
<reference evidence="8" key="1">
    <citation type="journal article" date="2014" name="Front. Microbiol.">
        <title>High frequency of phylogenetically diverse reductive dehalogenase-homologous genes in deep subseafloor sedimentary metagenomes.</title>
        <authorList>
            <person name="Kawai M."/>
            <person name="Futagami T."/>
            <person name="Toyoda A."/>
            <person name="Takaki Y."/>
            <person name="Nishi S."/>
            <person name="Hori S."/>
            <person name="Arai W."/>
            <person name="Tsubouchi T."/>
            <person name="Morono Y."/>
            <person name="Uchiyama I."/>
            <person name="Ito T."/>
            <person name="Fujiyama A."/>
            <person name="Inagaki F."/>
            <person name="Takami H."/>
        </authorList>
    </citation>
    <scope>NUCLEOTIDE SEQUENCE</scope>
    <source>
        <strain evidence="8">Expedition CK06-06</strain>
    </source>
</reference>
<feature type="non-terminal residue" evidence="8">
    <location>
        <position position="168"/>
    </location>
</feature>
<dbReference type="PANTHER" id="PTHR19376">
    <property type="entry name" value="DNA-DIRECTED RNA POLYMERASE"/>
    <property type="match status" value="1"/>
</dbReference>
<evidence type="ECO:0000256" key="3">
    <source>
        <dbReference type="ARBA" id="ARBA00022679"/>
    </source>
</evidence>
<feature type="domain" description="RNA polymerase Rpb1" evidence="7">
    <location>
        <begin position="16"/>
        <end position="150"/>
    </location>
</feature>
<evidence type="ECO:0000256" key="6">
    <source>
        <dbReference type="ARBA" id="ARBA00048552"/>
    </source>
</evidence>
<dbReference type="GO" id="GO:0000428">
    <property type="term" value="C:DNA-directed RNA polymerase complex"/>
    <property type="evidence" value="ECO:0007669"/>
    <property type="project" value="UniProtKB-KW"/>
</dbReference>
<dbReference type="Pfam" id="PF04997">
    <property type="entry name" value="RNA_pol_Rpb1_1"/>
    <property type="match status" value="1"/>
</dbReference>
<evidence type="ECO:0000259" key="7">
    <source>
        <dbReference type="Pfam" id="PF04997"/>
    </source>
</evidence>
<dbReference type="InterPro" id="IPR044893">
    <property type="entry name" value="RNA_pol_Rpb1_clamp_domain"/>
</dbReference>
<keyword evidence="5" id="KW-0804">Transcription</keyword>
<dbReference type="Gene3D" id="4.10.860.120">
    <property type="entry name" value="RNA polymerase II, clamp domain"/>
    <property type="match status" value="1"/>
</dbReference>
<proteinExistence type="predicted"/>
<dbReference type="PANTHER" id="PTHR19376:SF54">
    <property type="entry name" value="DNA-DIRECTED RNA POLYMERASE SUBUNIT BETA"/>
    <property type="match status" value="1"/>
</dbReference>
<keyword evidence="3" id="KW-0808">Transferase</keyword>
<accession>X0ZYP5</accession>